<dbReference type="InterPro" id="IPR011991">
    <property type="entry name" value="ArsR-like_HTH"/>
</dbReference>
<dbReference type="PROSITE" id="PS01117">
    <property type="entry name" value="HTH_MARR_1"/>
    <property type="match status" value="1"/>
</dbReference>
<dbReference type="CDD" id="cd00090">
    <property type="entry name" value="HTH_ARSR"/>
    <property type="match status" value="1"/>
</dbReference>
<name>A0ABV9Q0J2_9BACL</name>
<dbReference type="InterPro" id="IPR036390">
    <property type="entry name" value="WH_DNA-bd_sf"/>
</dbReference>
<dbReference type="InterPro" id="IPR036388">
    <property type="entry name" value="WH-like_DNA-bd_sf"/>
</dbReference>
<gene>
    <name evidence="5" type="ORF">ACFO8Q_05655</name>
</gene>
<accession>A0ABV9Q0J2</accession>
<dbReference type="InterPro" id="IPR039422">
    <property type="entry name" value="MarR/SlyA-like"/>
</dbReference>
<dbReference type="SUPFAM" id="SSF46785">
    <property type="entry name" value="Winged helix' DNA-binding domain"/>
    <property type="match status" value="1"/>
</dbReference>
<dbReference type="PRINTS" id="PR00598">
    <property type="entry name" value="HTHMARR"/>
</dbReference>
<comment type="caution">
    <text evidence="5">The sequence shown here is derived from an EMBL/GenBank/DDBJ whole genome shotgun (WGS) entry which is preliminary data.</text>
</comment>
<reference evidence="6" key="1">
    <citation type="journal article" date="2019" name="Int. J. Syst. Evol. Microbiol.">
        <title>The Global Catalogue of Microorganisms (GCM) 10K type strain sequencing project: providing services to taxonomists for standard genome sequencing and annotation.</title>
        <authorList>
            <consortium name="The Broad Institute Genomics Platform"/>
            <consortium name="The Broad Institute Genome Sequencing Center for Infectious Disease"/>
            <person name="Wu L."/>
            <person name="Ma J."/>
        </authorList>
    </citation>
    <scope>NUCLEOTIDE SEQUENCE [LARGE SCALE GENOMIC DNA]</scope>
    <source>
        <strain evidence="6">WYCCWR 12678</strain>
    </source>
</reference>
<protein>
    <submittedName>
        <fullName evidence="5">MarR family winged helix-turn-helix transcriptional regulator</fullName>
    </submittedName>
</protein>
<feature type="domain" description="HTH marR-type" evidence="4">
    <location>
        <begin position="3"/>
        <end position="138"/>
    </location>
</feature>
<dbReference type="InterPro" id="IPR000835">
    <property type="entry name" value="HTH_MarR-typ"/>
</dbReference>
<dbReference type="SMART" id="SM00347">
    <property type="entry name" value="HTH_MARR"/>
    <property type="match status" value="1"/>
</dbReference>
<dbReference type="Pfam" id="PF12802">
    <property type="entry name" value="MarR_2"/>
    <property type="match status" value="1"/>
</dbReference>
<dbReference type="EMBL" id="JBHSHC010000033">
    <property type="protein sequence ID" value="MFC4766852.1"/>
    <property type="molecule type" value="Genomic_DNA"/>
</dbReference>
<keyword evidence="3" id="KW-0804">Transcription</keyword>
<dbReference type="Proteomes" id="UP001596002">
    <property type="component" value="Unassembled WGS sequence"/>
</dbReference>
<keyword evidence="2" id="KW-0238">DNA-binding</keyword>
<dbReference type="InterPro" id="IPR023187">
    <property type="entry name" value="Tscrpt_reg_MarR-type_CS"/>
</dbReference>
<evidence type="ECO:0000313" key="5">
    <source>
        <dbReference type="EMBL" id="MFC4766852.1"/>
    </source>
</evidence>
<proteinExistence type="predicted"/>
<evidence type="ECO:0000256" key="3">
    <source>
        <dbReference type="ARBA" id="ARBA00023163"/>
    </source>
</evidence>
<evidence type="ECO:0000313" key="6">
    <source>
        <dbReference type="Proteomes" id="UP001596002"/>
    </source>
</evidence>
<evidence type="ECO:0000256" key="2">
    <source>
        <dbReference type="ARBA" id="ARBA00023125"/>
    </source>
</evidence>
<dbReference type="PROSITE" id="PS50995">
    <property type="entry name" value="HTH_MARR_2"/>
    <property type="match status" value="1"/>
</dbReference>
<evidence type="ECO:0000256" key="1">
    <source>
        <dbReference type="ARBA" id="ARBA00023015"/>
    </source>
</evidence>
<dbReference type="Gene3D" id="1.10.10.10">
    <property type="entry name" value="Winged helix-like DNA-binding domain superfamily/Winged helix DNA-binding domain"/>
    <property type="match status" value="1"/>
</dbReference>
<dbReference type="PANTHER" id="PTHR33164:SF43">
    <property type="entry name" value="HTH-TYPE TRANSCRIPTIONAL REPRESSOR YETL"/>
    <property type="match status" value="1"/>
</dbReference>
<dbReference type="PANTHER" id="PTHR33164">
    <property type="entry name" value="TRANSCRIPTIONAL REGULATOR, MARR FAMILY"/>
    <property type="match status" value="1"/>
</dbReference>
<evidence type="ECO:0000259" key="4">
    <source>
        <dbReference type="PROSITE" id="PS50995"/>
    </source>
</evidence>
<organism evidence="5 6">
    <name type="scientific">Effusibacillus consociatus</name>
    <dbReference type="NCBI Taxonomy" id="1117041"/>
    <lineage>
        <taxon>Bacteria</taxon>
        <taxon>Bacillati</taxon>
        <taxon>Bacillota</taxon>
        <taxon>Bacilli</taxon>
        <taxon>Bacillales</taxon>
        <taxon>Alicyclobacillaceae</taxon>
        <taxon>Effusibacillus</taxon>
    </lineage>
</organism>
<keyword evidence="6" id="KW-1185">Reference proteome</keyword>
<dbReference type="RefSeq" id="WP_380024746.1">
    <property type="nucleotide sequence ID" value="NZ_JBHSHC010000033.1"/>
</dbReference>
<sequence>MDTDQILELRTLVQKFIRLFGLLDPSVTPCGYPLSVSQVLALQELEKQTLTVGELSDKLHLERSSVSRLVDSLVKAGFVRREVNEKNRREVLLFLTEKGKNSIGTVRTQSVRYYQSILNGLSNQQQQQILQSFRMFTDSLSKMRGESE</sequence>
<keyword evidence="1" id="KW-0805">Transcription regulation</keyword>